<dbReference type="AlphaFoldDB" id="A0A4C1UJ33"/>
<evidence type="ECO:0000256" key="1">
    <source>
        <dbReference type="SAM" id="MobiDB-lite"/>
    </source>
</evidence>
<feature type="compositionally biased region" description="Acidic residues" evidence="1">
    <location>
        <begin position="71"/>
        <end position="83"/>
    </location>
</feature>
<evidence type="ECO:0000313" key="2">
    <source>
        <dbReference type="EMBL" id="GBP25982.1"/>
    </source>
</evidence>
<dbReference type="EMBL" id="BGZK01000174">
    <property type="protein sequence ID" value="GBP25982.1"/>
    <property type="molecule type" value="Genomic_DNA"/>
</dbReference>
<keyword evidence="3" id="KW-1185">Reference proteome</keyword>
<reference evidence="2 3" key="1">
    <citation type="journal article" date="2019" name="Commun. Biol.">
        <title>The bagworm genome reveals a unique fibroin gene that provides high tensile strength.</title>
        <authorList>
            <person name="Kono N."/>
            <person name="Nakamura H."/>
            <person name="Ohtoshi R."/>
            <person name="Tomita M."/>
            <person name="Numata K."/>
            <person name="Arakawa K."/>
        </authorList>
    </citation>
    <scope>NUCLEOTIDE SEQUENCE [LARGE SCALE GENOMIC DNA]</scope>
</reference>
<feature type="region of interest" description="Disordered" evidence="1">
    <location>
        <begin position="40"/>
        <end position="83"/>
    </location>
</feature>
<dbReference type="Proteomes" id="UP000299102">
    <property type="component" value="Unassembled WGS sequence"/>
</dbReference>
<name>A0A4C1UJ33_EUMVA</name>
<feature type="compositionally biased region" description="Polar residues" evidence="1">
    <location>
        <begin position="46"/>
        <end position="58"/>
    </location>
</feature>
<organism evidence="2 3">
    <name type="scientific">Eumeta variegata</name>
    <name type="common">Bagworm moth</name>
    <name type="synonym">Eumeta japonica</name>
    <dbReference type="NCBI Taxonomy" id="151549"/>
    <lineage>
        <taxon>Eukaryota</taxon>
        <taxon>Metazoa</taxon>
        <taxon>Ecdysozoa</taxon>
        <taxon>Arthropoda</taxon>
        <taxon>Hexapoda</taxon>
        <taxon>Insecta</taxon>
        <taxon>Pterygota</taxon>
        <taxon>Neoptera</taxon>
        <taxon>Endopterygota</taxon>
        <taxon>Lepidoptera</taxon>
        <taxon>Glossata</taxon>
        <taxon>Ditrysia</taxon>
        <taxon>Tineoidea</taxon>
        <taxon>Psychidae</taxon>
        <taxon>Oiketicinae</taxon>
        <taxon>Eumeta</taxon>
    </lineage>
</organism>
<accession>A0A4C1UJ33</accession>
<evidence type="ECO:0000313" key="3">
    <source>
        <dbReference type="Proteomes" id="UP000299102"/>
    </source>
</evidence>
<protein>
    <submittedName>
        <fullName evidence="2">Uncharacterized protein</fullName>
    </submittedName>
</protein>
<proteinExistence type="predicted"/>
<sequence length="83" mass="9155">MQVEIENGITKTKNVKVVNLAETREWAGSIVVTFPDVHVSAGEDMPSSSRALRVSSPTEKLLDPESGSSYDDSDFFDDDDVEY</sequence>
<comment type="caution">
    <text evidence="2">The sequence shown here is derived from an EMBL/GenBank/DDBJ whole genome shotgun (WGS) entry which is preliminary data.</text>
</comment>
<gene>
    <name evidence="2" type="ORF">EVAR_84541_1</name>
</gene>